<feature type="transmembrane region" description="Helical" evidence="6">
    <location>
        <begin position="249"/>
        <end position="271"/>
    </location>
</feature>
<dbReference type="InterPro" id="IPR049326">
    <property type="entry name" value="Rhodopsin_dom_fungi"/>
</dbReference>
<comment type="subcellular location">
    <subcellularLocation>
        <location evidence="1">Membrane</location>
        <topology evidence="1">Multi-pass membrane protein</topology>
    </subcellularLocation>
</comment>
<evidence type="ECO:0000256" key="3">
    <source>
        <dbReference type="ARBA" id="ARBA00022989"/>
    </source>
</evidence>
<dbReference type="Pfam" id="PF20684">
    <property type="entry name" value="Fung_rhodopsin"/>
    <property type="match status" value="1"/>
</dbReference>
<dbReference type="EMBL" id="LKEB01000012">
    <property type="protein sequence ID" value="ROW14829.1"/>
    <property type="molecule type" value="Genomic_DNA"/>
</dbReference>
<dbReference type="PANTHER" id="PTHR33048">
    <property type="entry name" value="PTH11-LIKE INTEGRAL MEMBRANE PROTEIN (AFU_ORTHOLOGUE AFUA_5G11245)"/>
    <property type="match status" value="1"/>
</dbReference>
<evidence type="ECO:0000256" key="6">
    <source>
        <dbReference type="SAM" id="Phobius"/>
    </source>
</evidence>
<evidence type="ECO:0000313" key="8">
    <source>
        <dbReference type="EMBL" id="ROW14829.1"/>
    </source>
</evidence>
<name>A0A423XFG5_9PEZI</name>
<keyword evidence="2 6" id="KW-0812">Transmembrane</keyword>
<comment type="caution">
    <text evidence="8">The sequence shown here is derived from an EMBL/GenBank/DDBJ whole genome shotgun (WGS) entry which is preliminary data.</text>
</comment>
<feature type="transmembrane region" description="Helical" evidence="6">
    <location>
        <begin position="136"/>
        <end position="165"/>
    </location>
</feature>
<evidence type="ECO:0000256" key="2">
    <source>
        <dbReference type="ARBA" id="ARBA00022692"/>
    </source>
</evidence>
<sequence>MASTQTFSQMQPNWVTPQEGLGMATLCISIVLGAISSILVVLRTWIRIQTGTFGLDDGLMIIGLFIFLACCVMTCMATYAGLGTHDVYLETWNQHAGIEYIVYFQITYAWSLPFIKSSICLTMLRIITETKYRVTLWVSLASSVASALIGFVCVVALCTPLQYYWDQSIKDGWCASSEIITGMSYVISVLSIITDWACALVPCFVVWNLQMKSRLKASVCAVLALGMVASAATIVRLPYLQFYNVPTNYLYNVCNIVIWSIIECGIGIICGSMPSLRSLLKTWLEKSTNDGSYGNDSYPLGGRSGNGGQGANGESVKMGYVSHRATGGYSTKISAPPRTQGDWVELTDDAESQKRMITVETSVDVEVEREAISRG</sequence>
<evidence type="ECO:0000259" key="7">
    <source>
        <dbReference type="Pfam" id="PF20684"/>
    </source>
</evidence>
<keyword evidence="4 6" id="KW-0472">Membrane</keyword>
<feature type="transmembrane region" description="Helical" evidence="6">
    <location>
        <begin position="100"/>
        <end position="124"/>
    </location>
</feature>
<feature type="domain" description="Rhodopsin" evidence="7">
    <location>
        <begin position="42"/>
        <end position="281"/>
    </location>
</feature>
<feature type="transmembrane region" description="Helical" evidence="6">
    <location>
        <begin position="219"/>
        <end position="237"/>
    </location>
</feature>
<feature type="transmembrane region" description="Helical" evidence="6">
    <location>
        <begin position="58"/>
        <end position="80"/>
    </location>
</feature>
<feature type="transmembrane region" description="Helical" evidence="6">
    <location>
        <begin position="20"/>
        <end position="46"/>
    </location>
</feature>
<dbReference type="InParanoid" id="A0A423XFG5"/>
<proteinExistence type="inferred from homology"/>
<keyword evidence="9" id="KW-1185">Reference proteome</keyword>
<evidence type="ECO:0000256" key="1">
    <source>
        <dbReference type="ARBA" id="ARBA00004141"/>
    </source>
</evidence>
<evidence type="ECO:0000256" key="4">
    <source>
        <dbReference type="ARBA" id="ARBA00023136"/>
    </source>
</evidence>
<dbReference type="Proteomes" id="UP000285146">
    <property type="component" value="Unassembled WGS sequence"/>
</dbReference>
<organism evidence="8 9">
    <name type="scientific">Cytospora leucostoma</name>
    <dbReference type="NCBI Taxonomy" id="1230097"/>
    <lineage>
        <taxon>Eukaryota</taxon>
        <taxon>Fungi</taxon>
        <taxon>Dikarya</taxon>
        <taxon>Ascomycota</taxon>
        <taxon>Pezizomycotina</taxon>
        <taxon>Sordariomycetes</taxon>
        <taxon>Sordariomycetidae</taxon>
        <taxon>Diaporthales</taxon>
        <taxon>Cytosporaceae</taxon>
        <taxon>Cytospora</taxon>
    </lineage>
</organism>
<evidence type="ECO:0000313" key="9">
    <source>
        <dbReference type="Proteomes" id="UP000285146"/>
    </source>
</evidence>
<dbReference type="PANTHER" id="PTHR33048:SF15">
    <property type="entry name" value="INTEGRAL MEMBRANE PROTEIN"/>
    <property type="match status" value="1"/>
</dbReference>
<feature type="transmembrane region" description="Helical" evidence="6">
    <location>
        <begin position="185"/>
        <end position="207"/>
    </location>
</feature>
<dbReference type="OrthoDB" id="9976870at2759"/>
<dbReference type="STRING" id="1230097.A0A423XFG5"/>
<gene>
    <name evidence="8" type="ORF">VPNG_03676</name>
</gene>
<dbReference type="AlphaFoldDB" id="A0A423XFG5"/>
<evidence type="ECO:0000256" key="5">
    <source>
        <dbReference type="ARBA" id="ARBA00038359"/>
    </source>
</evidence>
<keyword evidence="3 6" id="KW-1133">Transmembrane helix</keyword>
<accession>A0A423XFG5</accession>
<comment type="similarity">
    <text evidence="5">Belongs to the SAT4 family.</text>
</comment>
<protein>
    <recommendedName>
        <fullName evidence="7">Rhodopsin domain-containing protein</fullName>
    </recommendedName>
</protein>
<dbReference type="GO" id="GO:0016020">
    <property type="term" value="C:membrane"/>
    <property type="evidence" value="ECO:0007669"/>
    <property type="project" value="UniProtKB-SubCell"/>
</dbReference>
<dbReference type="InterPro" id="IPR052337">
    <property type="entry name" value="SAT4-like"/>
</dbReference>
<reference evidence="8 9" key="1">
    <citation type="submission" date="2015-09" db="EMBL/GenBank/DDBJ databases">
        <title>Host preference determinants of Valsa canker pathogens revealed by comparative genomics.</title>
        <authorList>
            <person name="Yin Z."/>
            <person name="Huang L."/>
        </authorList>
    </citation>
    <scope>NUCLEOTIDE SEQUENCE [LARGE SCALE GENOMIC DNA]</scope>
    <source>
        <strain evidence="8 9">SXYLt</strain>
    </source>
</reference>